<evidence type="ECO:0000256" key="1">
    <source>
        <dbReference type="SAM" id="MobiDB-lite"/>
    </source>
</evidence>
<dbReference type="InterPro" id="IPR003613">
    <property type="entry name" value="Ubox_domain"/>
</dbReference>
<dbReference type="PANTHER" id="PTHR46573">
    <property type="entry name" value="WD REPEAT, SAM AND U-BOX DOMAIN-CONTAINING PROTEIN 1"/>
    <property type="match status" value="1"/>
</dbReference>
<protein>
    <recommendedName>
        <fullName evidence="2">U-box domain-containing protein</fullName>
    </recommendedName>
</protein>
<dbReference type="EMBL" id="HBFC01019835">
    <property type="protein sequence ID" value="CAD8709210.1"/>
    <property type="molecule type" value="Transcribed_RNA"/>
</dbReference>
<name>A0A7S0SK23_9CHLO</name>
<dbReference type="Gene3D" id="3.30.40.10">
    <property type="entry name" value="Zinc/RING finger domain, C3HC4 (zinc finger)"/>
    <property type="match status" value="1"/>
</dbReference>
<dbReference type="SMART" id="SM00504">
    <property type="entry name" value="Ubox"/>
    <property type="match status" value="1"/>
</dbReference>
<dbReference type="PANTHER" id="PTHR46573:SF1">
    <property type="entry name" value="WD REPEAT, SAM AND U-BOX DOMAIN-CONTAINING PROTEIN 1"/>
    <property type="match status" value="1"/>
</dbReference>
<dbReference type="GO" id="GO:0004842">
    <property type="term" value="F:ubiquitin-protein transferase activity"/>
    <property type="evidence" value="ECO:0007669"/>
    <property type="project" value="InterPro"/>
</dbReference>
<dbReference type="PROSITE" id="PS51698">
    <property type="entry name" value="U_BOX"/>
    <property type="match status" value="1"/>
</dbReference>
<feature type="region of interest" description="Disordered" evidence="1">
    <location>
        <begin position="79"/>
        <end position="101"/>
    </location>
</feature>
<accession>A0A7S0SK23</accession>
<dbReference type="InterPro" id="IPR052085">
    <property type="entry name" value="WD-SAM-U-box"/>
</dbReference>
<dbReference type="Pfam" id="PF04564">
    <property type="entry name" value="U-box"/>
    <property type="match status" value="1"/>
</dbReference>
<dbReference type="GO" id="GO:0016567">
    <property type="term" value="P:protein ubiquitination"/>
    <property type="evidence" value="ECO:0007669"/>
    <property type="project" value="UniProtKB-UniPathway"/>
</dbReference>
<dbReference type="CDD" id="cd16655">
    <property type="entry name" value="RING-Ubox_WDSUB1-like"/>
    <property type="match status" value="1"/>
</dbReference>
<dbReference type="AlphaFoldDB" id="A0A7S0SK23"/>
<gene>
    <name evidence="3" type="ORF">MANT1106_LOCUS11893</name>
</gene>
<sequence length="282" mass="29968">MASSDTGASAEEFQMEQQLEERLMALTAAFNLDDDDHHPGQDVGELAAAASIGTTMEESGEIEVQLGLDLNNLWGDGSVAGLEATAPPTAPETPPETPKPPWQQPLFNFTELSSDIAAADAAADADLAADLVAVFAAAIDATTDTDATADAGQVVTALQTDATTRPEIILPGPAPTPALAPAPAPPSEMMVAAWQLLRAAAVKGHQIPQEFYDCITCEVMLDPVIAWDGHTYERTPIVRWLAEHSTSPMTGETLPDFTLRPNHSMRSQIINYGEKLHKEGCE</sequence>
<organism evidence="3">
    <name type="scientific">Mantoniella antarctica</name>
    <dbReference type="NCBI Taxonomy" id="81844"/>
    <lineage>
        <taxon>Eukaryota</taxon>
        <taxon>Viridiplantae</taxon>
        <taxon>Chlorophyta</taxon>
        <taxon>Mamiellophyceae</taxon>
        <taxon>Mamiellales</taxon>
        <taxon>Mamiellaceae</taxon>
        <taxon>Mantoniella</taxon>
    </lineage>
</organism>
<dbReference type="SUPFAM" id="SSF57850">
    <property type="entry name" value="RING/U-box"/>
    <property type="match status" value="1"/>
</dbReference>
<feature type="compositionally biased region" description="Pro residues" evidence="1">
    <location>
        <begin position="88"/>
        <end position="101"/>
    </location>
</feature>
<reference evidence="3" key="1">
    <citation type="submission" date="2021-01" db="EMBL/GenBank/DDBJ databases">
        <authorList>
            <person name="Corre E."/>
            <person name="Pelletier E."/>
            <person name="Niang G."/>
            <person name="Scheremetjew M."/>
            <person name="Finn R."/>
            <person name="Kale V."/>
            <person name="Holt S."/>
            <person name="Cochrane G."/>
            <person name="Meng A."/>
            <person name="Brown T."/>
            <person name="Cohen L."/>
        </authorList>
    </citation>
    <scope>NUCLEOTIDE SEQUENCE</scope>
    <source>
        <strain evidence="3">SL-175</strain>
    </source>
</reference>
<dbReference type="InterPro" id="IPR013083">
    <property type="entry name" value="Znf_RING/FYVE/PHD"/>
</dbReference>
<dbReference type="UniPathway" id="UPA00143"/>
<evidence type="ECO:0000259" key="2">
    <source>
        <dbReference type="PROSITE" id="PS51698"/>
    </source>
</evidence>
<feature type="domain" description="U-box" evidence="2">
    <location>
        <begin position="206"/>
        <end position="279"/>
    </location>
</feature>
<proteinExistence type="predicted"/>
<evidence type="ECO:0000313" key="3">
    <source>
        <dbReference type="EMBL" id="CAD8709210.1"/>
    </source>
</evidence>